<name>A0A8H6AL45_9HELO</name>
<sequence>MGDLEYMLKMENGKAMHQCGGFHLCQFLPLNASLSTEKWALRSEPLSADINSISHKMEPRIQNSHTSILTIVSRRPSCHSLSLLTLALLNIDSSLLMSATFICLNYSRNLETPSSTMSTIITLIFDSLDLQFNSSHDVITFCSFILATGVFTLTTFLWMTHGPDSLCPSWLLLVQAYGYWIGFNPVELVLCIFPLSFSFWMMLNWAVDFLQNRRNGQYLQQVEGNDSAVYLV</sequence>
<dbReference type="EMBL" id="JABFCT010000016">
    <property type="protein sequence ID" value="KAF5869723.1"/>
    <property type="molecule type" value="Genomic_DNA"/>
</dbReference>
<keyword evidence="1" id="KW-0812">Transmembrane</keyword>
<evidence type="ECO:0000256" key="1">
    <source>
        <dbReference type="SAM" id="Phobius"/>
    </source>
</evidence>
<dbReference type="OrthoDB" id="3541038at2759"/>
<feature type="transmembrane region" description="Helical" evidence="1">
    <location>
        <begin position="138"/>
        <end position="158"/>
    </location>
</feature>
<dbReference type="GeneID" id="59264944"/>
<keyword evidence="3" id="KW-1185">Reference proteome</keyword>
<dbReference type="RefSeq" id="XP_037188671.1">
    <property type="nucleotide sequence ID" value="XM_037341252.1"/>
</dbReference>
<keyword evidence="1" id="KW-1133">Transmembrane helix</keyword>
<accession>A0A8H6AL45</accession>
<protein>
    <submittedName>
        <fullName evidence="2">Uncharacterized protein</fullName>
    </submittedName>
</protein>
<gene>
    <name evidence="2" type="ORF">Bfra_010923</name>
</gene>
<evidence type="ECO:0000313" key="3">
    <source>
        <dbReference type="Proteomes" id="UP000531561"/>
    </source>
</evidence>
<dbReference type="Proteomes" id="UP000531561">
    <property type="component" value="Unassembled WGS sequence"/>
</dbReference>
<proteinExistence type="predicted"/>
<evidence type="ECO:0000313" key="2">
    <source>
        <dbReference type="EMBL" id="KAF5869723.1"/>
    </source>
</evidence>
<comment type="caution">
    <text evidence="2">The sequence shown here is derived from an EMBL/GenBank/DDBJ whole genome shotgun (WGS) entry which is preliminary data.</text>
</comment>
<dbReference type="AlphaFoldDB" id="A0A8H6AL45"/>
<organism evidence="2 3">
    <name type="scientific">Botrytis fragariae</name>
    <dbReference type="NCBI Taxonomy" id="1964551"/>
    <lineage>
        <taxon>Eukaryota</taxon>
        <taxon>Fungi</taxon>
        <taxon>Dikarya</taxon>
        <taxon>Ascomycota</taxon>
        <taxon>Pezizomycotina</taxon>
        <taxon>Leotiomycetes</taxon>
        <taxon>Helotiales</taxon>
        <taxon>Sclerotiniaceae</taxon>
        <taxon>Botrytis</taxon>
    </lineage>
</organism>
<feature type="transmembrane region" description="Helical" evidence="1">
    <location>
        <begin position="188"/>
        <end position="207"/>
    </location>
</feature>
<keyword evidence="1" id="KW-0472">Membrane</keyword>
<reference evidence="2 3" key="1">
    <citation type="journal article" date="2020" name="Phytopathology">
        <title>A high-quality genome resource of Botrytis fragariae, a new and rapidly spreading fungal pathogen causing strawberry gray mold in the U.S.A.</title>
        <authorList>
            <person name="Wu Y."/>
            <person name="Saski C.A."/>
            <person name="Schnabel G."/>
            <person name="Xiao S."/>
            <person name="Hu M."/>
        </authorList>
    </citation>
    <scope>NUCLEOTIDE SEQUENCE [LARGE SCALE GENOMIC DNA]</scope>
    <source>
        <strain evidence="2 3">BVB16</strain>
    </source>
</reference>